<evidence type="ECO:0000259" key="3">
    <source>
        <dbReference type="Pfam" id="PF13458"/>
    </source>
</evidence>
<comment type="caution">
    <text evidence="4">The sequence shown here is derived from an EMBL/GenBank/DDBJ whole genome shotgun (WGS) entry which is preliminary data.</text>
</comment>
<dbReference type="Proteomes" id="UP000675781">
    <property type="component" value="Unassembled WGS sequence"/>
</dbReference>
<dbReference type="Pfam" id="PF13458">
    <property type="entry name" value="Peripla_BP_6"/>
    <property type="match status" value="1"/>
</dbReference>
<organism evidence="4 5">
    <name type="scientific">Actinospica durhamensis</name>
    <dbReference type="NCBI Taxonomy" id="1508375"/>
    <lineage>
        <taxon>Bacteria</taxon>
        <taxon>Bacillati</taxon>
        <taxon>Actinomycetota</taxon>
        <taxon>Actinomycetes</taxon>
        <taxon>Catenulisporales</taxon>
        <taxon>Actinospicaceae</taxon>
        <taxon>Actinospica</taxon>
    </lineage>
</organism>
<reference evidence="4" key="1">
    <citation type="submission" date="2021-04" db="EMBL/GenBank/DDBJ databases">
        <title>Genome based classification of Actinospica acidithermotolerans sp. nov., an actinobacterium isolated from an Indonesian hot spring.</title>
        <authorList>
            <person name="Kusuma A.B."/>
            <person name="Putra K.E."/>
            <person name="Nafisah S."/>
            <person name="Loh J."/>
            <person name="Nouioui I."/>
            <person name="Goodfellow M."/>
        </authorList>
    </citation>
    <scope>NUCLEOTIDE SEQUENCE</scope>
    <source>
        <strain evidence="4">CSCA 57</strain>
    </source>
</reference>
<dbReference type="SUPFAM" id="SSF53822">
    <property type="entry name" value="Periplasmic binding protein-like I"/>
    <property type="match status" value="1"/>
</dbReference>
<dbReference type="CDD" id="cd06337">
    <property type="entry name" value="PBP1_ABC_ligand_binding-like"/>
    <property type="match status" value="1"/>
</dbReference>
<dbReference type="EMBL" id="JAGSOG010000071">
    <property type="protein sequence ID" value="MBR7834805.1"/>
    <property type="molecule type" value="Genomic_DNA"/>
</dbReference>
<dbReference type="PANTHER" id="PTHR30483:SF6">
    <property type="entry name" value="PERIPLASMIC BINDING PROTEIN OF ABC TRANSPORTER FOR NATURAL AMINO ACIDS"/>
    <property type="match status" value="1"/>
</dbReference>
<dbReference type="Gene3D" id="3.40.50.2300">
    <property type="match status" value="2"/>
</dbReference>
<evidence type="ECO:0000256" key="1">
    <source>
        <dbReference type="ARBA" id="ARBA00010062"/>
    </source>
</evidence>
<name>A0A941EPC9_9ACTN</name>
<dbReference type="PROSITE" id="PS51318">
    <property type="entry name" value="TAT"/>
    <property type="match status" value="1"/>
</dbReference>
<comment type="similarity">
    <text evidence="1">Belongs to the leucine-binding protein family.</text>
</comment>
<dbReference type="RefSeq" id="WP_212529318.1">
    <property type="nucleotide sequence ID" value="NZ_JAGSOG010000071.1"/>
</dbReference>
<dbReference type="PANTHER" id="PTHR30483">
    <property type="entry name" value="LEUCINE-SPECIFIC-BINDING PROTEIN"/>
    <property type="match status" value="1"/>
</dbReference>
<dbReference type="InterPro" id="IPR006311">
    <property type="entry name" value="TAT_signal"/>
</dbReference>
<gene>
    <name evidence="4" type="ORF">KDL01_16130</name>
</gene>
<evidence type="ECO:0000313" key="5">
    <source>
        <dbReference type="Proteomes" id="UP000675781"/>
    </source>
</evidence>
<accession>A0A941EPC9</accession>
<evidence type="ECO:0000256" key="2">
    <source>
        <dbReference type="ARBA" id="ARBA00022729"/>
    </source>
</evidence>
<protein>
    <submittedName>
        <fullName evidence="4">ABC transporter substrate-binding protein</fullName>
    </submittedName>
</protein>
<evidence type="ECO:0000313" key="4">
    <source>
        <dbReference type="EMBL" id="MBR7834805.1"/>
    </source>
</evidence>
<keyword evidence="5" id="KW-1185">Reference proteome</keyword>
<proteinExistence type="inferred from homology"/>
<dbReference type="InterPro" id="IPR051010">
    <property type="entry name" value="BCAA_transport"/>
</dbReference>
<dbReference type="InterPro" id="IPR028081">
    <property type="entry name" value="Leu-bd"/>
</dbReference>
<keyword evidence="2" id="KW-0732">Signal</keyword>
<feature type="domain" description="Leucine-binding protein" evidence="3">
    <location>
        <begin position="47"/>
        <end position="404"/>
    </location>
</feature>
<dbReference type="InterPro" id="IPR028082">
    <property type="entry name" value="Peripla_BP_I"/>
</dbReference>
<dbReference type="AlphaFoldDB" id="A0A941EPC9"/>
<sequence length="435" mass="46236">MTGSFELTRRHILRTAGLGALAAGAAGSLADCSSSLKGSGGSNSGTTLRIGYVSPQTGSLSSFAQSDQFVLKRLAPVLAKGFSKGGKTYTVEIVVEDSQSTTTQASAVTTKLITQDQVNLVVASATPDTANPVSSVCEANGVPNVTTIVPWEAWFFGRGKTHGQSFQWSTCFFVGVDQLYQCFESMWHKLGVERGKVDCLWPNDTDANAFRSAFPGYMKADGYTAVDSGAYQDGLTDFSPEIATFKGSAAELFTCTPIPPDFQTFWKQAAQQGYKPKLATVAKVMLFPAEAVALGTLSNNIATDVWWSPQNPYTSTLDGVSASALATAYSQSTGNQWSQALGSCYSLFEIALQAFKNASDPTDKAEIAAQLKSMKITGISGPLDFTSGPEHGVALQKLCGGQWKPGTTFPWDMYIVDNSLNPAVPTNGTLAWTNP</sequence>